<evidence type="ECO:0000313" key="3">
    <source>
        <dbReference type="Proteomes" id="UP000050867"/>
    </source>
</evidence>
<evidence type="ECO:0000313" key="2">
    <source>
        <dbReference type="EMBL" id="KRV49975.1"/>
    </source>
</evidence>
<proteinExistence type="predicted"/>
<dbReference type="InterPro" id="IPR033649">
    <property type="entry name" value="MtLigD_Pol-like"/>
</dbReference>
<name>A0A0T6LUZ4_WENVI</name>
<dbReference type="PANTHER" id="PTHR42705:SF2">
    <property type="entry name" value="BIFUNCTIONAL NON-HOMOLOGOUS END JOINING PROTEIN LIGD"/>
    <property type="match status" value="1"/>
</dbReference>
<dbReference type="Proteomes" id="UP000050867">
    <property type="component" value="Unassembled WGS sequence"/>
</dbReference>
<dbReference type="Gene3D" id="3.90.920.10">
    <property type="entry name" value="DNA primase, PRIM domain"/>
    <property type="match status" value="1"/>
</dbReference>
<reference evidence="2 3" key="1">
    <citation type="submission" date="2015-10" db="EMBL/GenBank/DDBJ databases">
        <title>Draft genome sequence of pyrrolomycin-producing Streptomyces vitaminophilus.</title>
        <authorList>
            <person name="Graham D.E."/>
            <person name="Mahan K.M."/>
            <person name="Klingeman D.M."/>
            <person name="Hettich R.L."/>
            <person name="Parry R.J."/>
        </authorList>
    </citation>
    <scope>NUCLEOTIDE SEQUENCE [LARGE SCALE GENOMIC DNA]</scope>
    <source>
        <strain evidence="2 3">ATCC 31673</strain>
    </source>
</reference>
<gene>
    <name evidence="2" type="ORF">AQ490_18120</name>
</gene>
<evidence type="ECO:0000259" key="1">
    <source>
        <dbReference type="Pfam" id="PF21686"/>
    </source>
</evidence>
<dbReference type="eggNOG" id="COG3285">
    <property type="taxonomic scope" value="Bacteria"/>
</dbReference>
<protein>
    <submittedName>
        <fullName evidence="2">ATP-dependent DNA ligase</fullName>
    </submittedName>
</protein>
<keyword evidence="2" id="KW-0436">Ligase</keyword>
<dbReference type="GO" id="GO:0016874">
    <property type="term" value="F:ligase activity"/>
    <property type="evidence" value="ECO:0007669"/>
    <property type="project" value="UniProtKB-KW"/>
</dbReference>
<feature type="domain" description="DNA ligase D polymerase" evidence="1">
    <location>
        <begin position="30"/>
        <end position="282"/>
    </location>
</feature>
<dbReference type="STRING" id="76728.AQ490_18120"/>
<dbReference type="InterPro" id="IPR052171">
    <property type="entry name" value="NHEJ_LigD"/>
</dbReference>
<organism evidence="2 3">
    <name type="scientific">Wenjunlia vitaminophila</name>
    <name type="common">Streptomyces vitaminophilus</name>
    <dbReference type="NCBI Taxonomy" id="76728"/>
    <lineage>
        <taxon>Bacteria</taxon>
        <taxon>Bacillati</taxon>
        <taxon>Actinomycetota</taxon>
        <taxon>Actinomycetes</taxon>
        <taxon>Kitasatosporales</taxon>
        <taxon>Streptomycetaceae</taxon>
        <taxon>Wenjunlia</taxon>
    </lineage>
</organism>
<sequence length="295" mass="31993">MPERTVTTVDGRRLVLSNLDKVLWPRTGTTKAEALHYYARIAPVMLPHLRRRPASFLRFPDGVDGERFYIKQPPPGLPQWVPTVPVPSGAGARRHVSVDDLPSLMAMANLAALELHVPQWRDSTPEVHDRLVIDLDPGPGMDLVACCRVALLVRAALAEDGLVCWAKTSGAKGLHLYAPLADVPAARVTDYARALARRLEAGHGDLVVHRMAKALRPGKVFVDWSQNASAKTTAAPYTLRARGTPAVSAPVTWEEVASCTDPEQLAFDPDQVVARAERDGDVLGGLLNPALAARL</sequence>
<dbReference type="CDD" id="cd04863">
    <property type="entry name" value="MtLigD_Pol_like"/>
    <property type="match status" value="1"/>
</dbReference>
<dbReference type="PANTHER" id="PTHR42705">
    <property type="entry name" value="BIFUNCTIONAL NON-HOMOLOGOUS END JOINING PROTEIN LIGD"/>
    <property type="match status" value="1"/>
</dbReference>
<dbReference type="EMBL" id="LLZU01000008">
    <property type="protein sequence ID" value="KRV49975.1"/>
    <property type="molecule type" value="Genomic_DNA"/>
</dbReference>
<dbReference type="AlphaFoldDB" id="A0A0T6LUZ4"/>
<dbReference type="NCBIfam" id="TIGR02778">
    <property type="entry name" value="ligD_pol"/>
    <property type="match status" value="1"/>
</dbReference>
<dbReference type="InterPro" id="IPR014145">
    <property type="entry name" value="LigD_pol_dom"/>
</dbReference>
<dbReference type="Pfam" id="PF21686">
    <property type="entry name" value="LigD_Prim-Pol"/>
    <property type="match status" value="1"/>
</dbReference>
<dbReference type="RefSeq" id="WP_018385464.1">
    <property type="nucleotide sequence ID" value="NZ_LLZU01000008.1"/>
</dbReference>
<accession>A0A0T6LUZ4</accession>
<comment type="caution">
    <text evidence="2">The sequence shown here is derived from an EMBL/GenBank/DDBJ whole genome shotgun (WGS) entry which is preliminary data.</text>
</comment>
<dbReference type="OrthoDB" id="9802472at2"/>
<keyword evidence="3" id="KW-1185">Reference proteome</keyword>